<evidence type="ECO:0000259" key="8">
    <source>
        <dbReference type="Pfam" id="PF02687"/>
    </source>
</evidence>
<proteinExistence type="inferred from homology"/>
<organism evidence="10 11">
    <name type="scientific">Methylomarinovum caldicuralii</name>
    <dbReference type="NCBI Taxonomy" id="438856"/>
    <lineage>
        <taxon>Bacteria</taxon>
        <taxon>Pseudomonadati</taxon>
        <taxon>Pseudomonadota</taxon>
        <taxon>Gammaproteobacteria</taxon>
        <taxon>Methylococcales</taxon>
        <taxon>Methylothermaceae</taxon>
        <taxon>Methylomarinovum</taxon>
    </lineage>
</organism>
<accession>A0AAU9CJM7</accession>
<reference evidence="11" key="1">
    <citation type="journal article" date="2024" name="Int. J. Syst. Evol. Microbiol.">
        <title>Methylomarinovum tepidoasis sp. nov., a moderately thermophilic methanotroph of the family Methylothermaceae isolated from a deep-sea hydrothermal field.</title>
        <authorList>
            <person name="Hirayama H."/>
            <person name="Takaki Y."/>
            <person name="Abe M."/>
            <person name="Miyazaki M."/>
            <person name="Uematsu K."/>
            <person name="Matsui Y."/>
            <person name="Takai K."/>
        </authorList>
    </citation>
    <scope>NUCLEOTIDE SEQUENCE [LARGE SCALE GENOMIC DNA]</scope>
    <source>
        <strain evidence="11">IT-9</strain>
    </source>
</reference>
<sequence>MRAADRFRFALGALAAYPVRTGLTLLAMAVATAAVVVLTGLGDSARRYVVEQFAGLGTHLLIVLPGRNETRGGPPPLLGEVPRDLTLDDALTLQRSRAVARVAPVVVGQAPVAHGGRLRDANIIGTTAEFAVVRNLKLTAGRFLPAGDPHRGRPVAVLGRTLKRALFGSASALGRWIRIGDRRFRVIGLLESTGHAFGQELDEIAIVPVASAQKLFNTAGLFRVVVQARSRKAIATAKRNIEAILAKRHEGERDVTVLTQDALLDAFDRILRSLTLAVAGIAAISLAVAGILIMNVMLVAVSQRTPEIGLLRALGASTAEVTRLFLTEALGLALLGALLGLLLAFLGLALLNHLWPDIGFRPAPWSLPAAAGVALVTGSLFGLLPARRAARLDPVAALQPR</sequence>
<feature type="transmembrane region" description="Helical" evidence="7">
    <location>
        <begin position="329"/>
        <end position="351"/>
    </location>
</feature>
<protein>
    <submittedName>
        <fullName evidence="10">ABC transport system permease protein</fullName>
    </submittedName>
</protein>
<feature type="transmembrane region" description="Helical" evidence="7">
    <location>
        <begin position="276"/>
        <end position="301"/>
    </location>
</feature>
<evidence type="ECO:0000256" key="6">
    <source>
        <dbReference type="ARBA" id="ARBA00038076"/>
    </source>
</evidence>
<keyword evidence="4 7" id="KW-1133">Transmembrane helix</keyword>
<dbReference type="InterPro" id="IPR025857">
    <property type="entry name" value="MacB_PCD"/>
</dbReference>
<evidence type="ECO:0000259" key="9">
    <source>
        <dbReference type="Pfam" id="PF12704"/>
    </source>
</evidence>
<dbReference type="InterPro" id="IPR050250">
    <property type="entry name" value="Macrolide_Exporter_MacB"/>
</dbReference>
<dbReference type="Pfam" id="PF12704">
    <property type="entry name" value="MacB_PCD"/>
    <property type="match status" value="1"/>
</dbReference>
<feature type="transmembrane region" description="Helical" evidence="7">
    <location>
        <begin position="363"/>
        <end position="384"/>
    </location>
</feature>
<feature type="domain" description="ABC3 transporter permease C-terminal" evidence="8">
    <location>
        <begin position="281"/>
        <end position="394"/>
    </location>
</feature>
<dbReference type="EMBL" id="AP024714">
    <property type="protein sequence ID" value="BCX81826.1"/>
    <property type="molecule type" value="Genomic_DNA"/>
</dbReference>
<dbReference type="GO" id="GO:0022857">
    <property type="term" value="F:transmembrane transporter activity"/>
    <property type="evidence" value="ECO:0007669"/>
    <property type="project" value="TreeGrafter"/>
</dbReference>
<comment type="subcellular location">
    <subcellularLocation>
        <location evidence="1">Cell membrane</location>
        <topology evidence="1">Multi-pass membrane protein</topology>
    </subcellularLocation>
</comment>
<dbReference type="AlphaFoldDB" id="A0AAU9CJM7"/>
<evidence type="ECO:0000256" key="4">
    <source>
        <dbReference type="ARBA" id="ARBA00022989"/>
    </source>
</evidence>
<dbReference type="PANTHER" id="PTHR30572:SF4">
    <property type="entry name" value="ABC TRANSPORTER PERMEASE YTRF"/>
    <property type="match status" value="1"/>
</dbReference>
<gene>
    <name evidence="10" type="ORF">MIT9_P1408</name>
</gene>
<dbReference type="KEGG" id="mcau:MIT9_P1408"/>
<keyword evidence="5 7" id="KW-0472">Membrane</keyword>
<dbReference type="InterPro" id="IPR003838">
    <property type="entry name" value="ABC3_permease_C"/>
</dbReference>
<dbReference type="GO" id="GO:0005886">
    <property type="term" value="C:plasma membrane"/>
    <property type="evidence" value="ECO:0007669"/>
    <property type="project" value="UniProtKB-SubCell"/>
</dbReference>
<dbReference type="Pfam" id="PF02687">
    <property type="entry name" value="FtsX"/>
    <property type="match status" value="1"/>
</dbReference>
<evidence type="ECO:0000256" key="7">
    <source>
        <dbReference type="SAM" id="Phobius"/>
    </source>
</evidence>
<evidence type="ECO:0000256" key="3">
    <source>
        <dbReference type="ARBA" id="ARBA00022692"/>
    </source>
</evidence>
<keyword evidence="2" id="KW-1003">Cell membrane</keyword>
<evidence type="ECO:0000313" key="10">
    <source>
        <dbReference type="EMBL" id="BCX81826.1"/>
    </source>
</evidence>
<keyword evidence="11" id="KW-1185">Reference proteome</keyword>
<evidence type="ECO:0000256" key="1">
    <source>
        <dbReference type="ARBA" id="ARBA00004651"/>
    </source>
</evidence>
<evidence type="ECO:0000313" key="11">
    <source>
        <dbReference type="Proteomes" id="UP001321825"/>
    </source>
</evidence>
<name>A0AAU9CJM7_9GAMM</name>
<dbReference type="RefSeq" id="WP_317704256.1">
    <property type="nucleotide sequence ID" value="NZ_AP024714.1"/>
</dbReference>
<dbReference type="PANTHER" id="PTHR30572">
    <property type="entry name" value="MEMBRANE COMPONENT OF TRANSPORTER-RELATED"/>
    <property type="match status" value="1"/>
</dbReference>
<evidence type="ECO:0000256" key="5">
    <source>
        <dbReference type="ARBA" id="ARBA00023136"/>
    </source>
</evidence>
<dbReference type="Proteomes" id="UP001321825">
    <property type="component" value="Chromosome"/>
</dbReference>
<evidence type="ECO:0000256" key="2">
    <source>
        <dbReference type="ARBA" id="ARBA00022475"/>
    </source>
</evidence>
<feature type="domain" description="MacB-like periplasmic core" evidence="9">
    <location>
        <begin position="21"/>
        <end position="243"/>
    </location>
</feature>
<comment type="similarity">
    <text evidence="6">Belongs to the ABC-4 integral membrane protein family.</text>
</comment>
<keyword evidence="3 7" id="KW-0812">Transmembrane</keyword>
<feature type="transmembrane region" description="Helical" evidence="7">
    <location>
        <begin position="21"/>
        <end position="42"/>
    </location>
</feature>